<feature type="compositionally biased region" description="Basic and acidic residues" evidence="1">
    <location>
        <begin position="242"/>
        <end position="251"/>
    </location>
</feature>
<evidence type="ECO:0000313" key="3">
    <source>
        <dbReference type="EMBL" id="SMF33748.1"/>
    </source>
</evidence>
<reference evidence="3 4" key="1">
    <citation type="submission" date="2017-04" db="EMBL/GenBank/DDBJ databases">
        <authorList>
            <person name="Afonso C.L."/>
            <person name="Miller P.J."/>
            <person name="Scott M.A."/>
            <person name="Spackman E."/>
            <person name="Goraichik I."/>
            <person name="Dimitrov K.M."/>
            <person name="Suarez D.L."/>
            <person name="Swayne D.E."/>
        </authorList>
    </citation>
    <scope>NUCLEOTIDE SEQUENCE [LARGE SCALE GENOMIC DNA]</scope>
    <source>
        <strain evidence="3 4">USBA 355</strain>
    </source>
</reference>
<feature type="compositionally biased region" description="Low complexity" evidence="1">
    <location>
        <begin position="275"/>
        <end position="302"/>
    </location>
</feature>
<feature type="domain" description="DUF4167" evidence="2">
    <location>
        <begin position="6"/>
        <end position="77"/>
    </location>
</feature>
<evidence type="ECO:0000259" key="2">
    <source>
        <dbReference type="Pfam" id="PF13763"/>
    </source>
</evidence>
<organism evidence="3 4">
    <name type="scientific">Tistlia consotensis USBA 355</name>
    <dbReference type="NCBI Taxonomy" id="560819"/>
    <lineage>
        <taxon>Bacteria</taxon>
        <taxon>Pseudomonadati</taxon>
        <taxon>Pseudomonadota</taxon>
        <taxon>Alphaproteobacteria</taxon>
        <taxon>Rhodospirillales</taxon>
        <taxon>Rhodovibrionaceae</taxon>
        <taxon>Tistlia</taxon>
    </lineage>
</organism>
<sequence>MNNPRRGRGRSGRRPNIPTRSQNFDSNGPEGRVRGNAQQVYEKYLALARDAHGAGDRVLAEAFQQHAEHYFRVMNDSTDPDMRPREQQQGQGQRDERDERDEDDDYRGDGRGYDRRDDRYGDRSPERRSDERRSDERRSDERRPDERRSDERRPDERRRDEARPNGQGGNNGGRQAERGGEPRPSAAPEGDEARSETGGREAGGRESGGREAAPREGDDVRETRLRERFNRRNGEGILTRRRGGENQEGERPNGNADEEVDAGLRKMLGEEPRAEVQPAKAEPVAAAAAEVPAGEAAAAEPAPAKPRRRRRTKAEIAAEAEAKDGSAD</sequence>
<feature type="compositionally biased region" description="Basic residues" evidence="1">
    <location>
        <begin position="1"/>
        <end position="13"/>
    </location>
</feature>
<dbReference type="InterPro" id="IPR025430">
    <property type="entry name" value="DUF4167"/>
</dbReference>
<dbReference type="Proteomes" id="UP000192917">
    <property type="component" value="Unassembled WGS sequence"/>
</dbReference>
<evidence type="ECO:0000313" key="4">
    <source>
        <dbReference type="Proteomes" id="UP000192917"/>
    </source>
</evidence>
<dbReference type="EMBL" id="FWZX01000011">
    <property type="protein sequence ID" value="SMF33748.1"/>
    <property type="molecule type" value="Genomic_DNA"/>
</dbReference>
<dbReference type="Pfam" id="PF13763">
    <property type="entry name" value="DUF4167"/>
    <property type="match status" value="1"/>
</dbReference>
<feature type="compositionally biased region" description="Basic and acidic residues" evidence="1">
    <location>
        <begin position="262"/>
        <end position="274"/>
    </location>
</feature>
<accession>A0A1Y6BXC7</accession>
<feature type="compositionally biased region" description="Basic and acidic residues" evidence="1">
    <location>
        <begin position="107"/>
        <end position="163"/>
    </location>
</feature>
<feature type="compositionally biased region" description="Basic and acidic residues" evidence="1">
    <location>
        <begin position="191"/>
        <end position="234"/>
    </location>
</feature>
<evidence type="ECO:0000256" key="1">
    <source>
        <dbReference type="SAM" id="MobiDB-lite"/>
    </source>
</evidence>
<dbReference type="RefSeq" id="WP_159460224.1">
    <property type="nucleotide sequence ID" value="NZ_FWZX01000011.1"/>
</dbReference>
<keyword evidence="4" id="KW-1185">Reference proteome</keyword>
<protein>
    <recommendedName>
        <fullName evidence="2">DUF4167 domain-containing protein</fullName>
    </recommendedName>
</protein>
<feature type="region of interest" description="Disordered" evidence="1">
    <location>
        <begin position="1"/>
        <end position="37"/>
    </location>
</feature>
<feature type="region of interest" description="Disordered" evidence="1">
    <location>
        <begin position="70"/>
        <end position="328"/>
    </location>
</feature>
<feature type="compositionally biased region" description="Basic and acidic residues" evidence="1">
    <location>
        <begin position="313"/>
        <end position="328"/>
    </location>
</feature>
<dbReference type="STRING" id="560819.SAMN05428998_111157"/>
<gene>
    <name evidence="3" type="ORF">SAMN05428998_111157</name>
</gene>
<dbReference type="AlphaFoldDB" id="A0A1Y6BXC7"/>
<proteinExistence type="predicted"/>
<name>A0A1Y6BXC7_9PROT</name>